<evidence type="ECO:0000256" key="4">
    <source>
        <dbReference type="ARBA" id="ARBA00022989"/>
    </source>
</evidence>
<feature type="transmembrane region" description="Helical" evidence="7">
    <location>
        <begin position="239"/>
        <end position="259"/>
    </location>
</feature>
<dbReference type="InterPro" id="IPR000620">
    <property type="entry name" value="EamA_dom"/>
</dbReference>
<dbReference type="Pfam" id="PF00892">
    <property type="entry name" value="EamA"/>
    <property type="match status" value="1"/>
</dbReference>
<keyword evidence="4 7" id="KW-1133">Transmembrane helix</keyword>
<reference evidence="10" key="1">
    <citation type="submission" date="2023-11" db="EMBL/GenBank/DDBJ databases">
        <authorList>
            <person name="Helweg L.P."/>
            <person name="Kiel A."/>
            <person name="Hitz F."/>
            <person name="Ruckert-Reed C."/>
            <person name="Busche T."/>
            <person name="Kaltschmidt B."/>
            <person name="Kaltschmidt C."/>
        </authorList>
    </citation>
    <scope>NUCLEOTIDE SEQUENCE [LARGE SCALE GENOMIC DNA]</scope>
    <source>
        <strain evidence="10">4.1</strain>
    </source>
</reference>
<dbReference type="EMBL" id="CP138359">
    <property type="protein sequence ID" value="WPF82534.1"/>
    <property type="molecule type" value="Genomic_DNA"/>
</dbReference>
<evidence type="ECO:0000256" key="1">
    <source>
        <dbReference type="ARBA" id="ARBA00004141"/>
    </source>
</evidence>
<dbReference type="Proteomes" id="UP001304340">
    <property type="component" value="Chromosome"/>
</dbReference>
<evidence type="ECO:0000313" key="9">
    <source>
        <dbReference type="EMBL" id="WPF82534.1"/>
    </source>
</evidence>
<gene>
    <name evidence="9" type="ORF">SANBI_000139</name>
</gene>
<dbReference type="SUPFAM" id="SSF103481">
    <property type="entry name" value="Multidrug resistance efflux transporter EmrE"/>
    <property type="match status" value="2"/>
</dbReference>
<evidence type="ECO:0000256" key="7">
    <source>
        <dbReference type="SAM" id="Phobius"/>
    </source>
</evidence>
<feature type="transmembrane region" description="Helical" evidence="7">
    <location>
        <begin position="182"/>
        <end position="202"/>
    </location>
</feature>
<feature type="transmembrane region" description="Helical" evidence="7">
    <location>
        <begin position="265"/>
        <end position="286"/>
    </location>
</feature>
<accession>A0AAF1C389</accession>
<feature type="region of interest" description="Disordered" evidence="6">
    <location>
        <begin position="315"/>
        <end position="336"/>
    </location>
</feature>
<dbReference type="InterPro" id="IPR037185">
    <property type="entry name" value="EmrE-like"/>
</dbReference>
<evidence type="ECO:0000259" key="8">
    <source>
        <dbReference type="Pfam" id="PF00892"/>
    </source>
</evidence>
<feature type="transmembrane region" description="Helical" evidence="7">
    <location>
        <begin position="128"/>
        <end position="144"/>
    </location>
</feature>
<keyword evidence="3 7" id="KW-0812">Transmembrane</keyword>
<feature type="domain" description="EamA" evidence="8">
    <location>
        <begin position="151"/>
        <end position="277"/>
    </location>
</feature>
<feature type="transmembrane region" description="Helical" evidence="7">
    <location>
        <begin position="101"/>
        <end position="121"/>
    </location>
</feature>
<evidence type="ECO:0000256" key="5">
    <source>
        <dbReference type="ARBA" id="ARBA00023136"/>
    </source>
</evidence>
<proteinExistence type="inferred from homology"/>
<name>A0AAF1C389_9MICO</name>
<comment type="subcellular location">
    <subcellularLocation>
        <location evidence="1">Membrane</location>
        <topology evidence="1">Multi-pass membrane protein</topology>
    </subcellularLocation>
</comment>
<protein>
    <submittedName>
        <fullName evidence="9">EamA family transporter</fullName>
    </submittedName>
</protein>
<dbReference type="PANTHER" id="PTHR32322:SF2">
    <property type="entry name" value="EAMA DOMAIN-CONTAINING PROTEIN"/>
    <property type="match status" value="1"/>
</dbReference>
<dbReference type="GO" id="GO:0016020">
    <property type="term" value="C:membrane"/>
    <property type="evidence" value="ECO:0007669"/>
    <property type="project" value="UniProtKB-SubCell"/>
</dbReference>
<sequence length="336" mass="33260">MTLARPLRAAHPHLAPLLGGLFVLVGSLSIQLSAAVASDLFDTVGTLGVSGLRMAVAAVVLLVLVRPSVRGRSRRAWTGIVLYGVAMAAMNVLFYNAVAHLPLGIAVTLEFLGPLTVAAVATTRRRELLLPALTLVGVLLVSSPGGGLTLLGLVFGLGAAVAFGGYTVLAGRVGGDTEGLDGLALSVLVGAVLLSPFSVHAAPRVDGGGWGVLAVSAVLGVVVAFSLDFLAVRITSVRVVGTLFAVDPVMGALVGAVALGQTLSAGVVLGIVLVVGSGAAVIWLAGRRAAEPGADQAPPAAGVVPGVVPAVPPTSLPAPAQTVSPEPAPPSGASRS</sequence>
<feature type="transmembrane region" description="Helical" evidence="7">
    <location>
        <begin position="150"/>
        <end position="170"/>
    </location>
</feature>
<feature type="transmembrane region" description="Helical" evidence="7">
    <location>
        <begin position="47"/>
        <end position="65"/>
    </location>
</feature>
<dbReference type="PANTHER" id="PTHR32322">
    <property type="entry name" value="INNER MEMBRANE TRANSPORTER"/>
    <property type="match status" value="1"/>
</dbReference>
<dbReference type="AlphaFoldDB" id="A0AAF1C389"/>
<evidence type="ECO:0000313" key="10">
    <source>
        <dbReference type="Proteomes" id="UP001304340"/>
    </source>
</evidence>
<dbReference type="KEGG" id="sbil:SANBI_000139"/>
<dbReference type="RefSeq" id="WP_319157997.1">
    <property type="nucleotide sequence ID" value="NZ_CP138359.1"/>
</dbReference>
<organism evidence="9 10">
    <name type="scientific">Sanguibacter biliveldensis</name>
    <dbReference type="NCBI Taxonomy" id="3030830"/>
    <lineage>
        <taxon>Bacteria</taxon>
        <taxon>Bacillati</taxon>
        <taxon>Actinomycetota</taxon>
        <taxon>Actinomycetes</taxon>
        <taxon>Micrococcales</taxon>
        <taxon>Sanguibacteraceae</taxon>
        <taxon>Sanguibacter</taxon>
    </lineage>
</organism>
<feature type="transmembrane region" description="Helical" evidence="7">
    <location>
        <begin position="77"/>
        <end position="95"/>
    </location>
</feature>
<evidence type="ECO:0000256" key="2">
    <source>
        <dbReference type="ARBA" id="ARBA00007362"/>
    </source>
</evidence>
<feature type="transmembrane region" description="Helical" evidence="7">
    <location>
        <begin position="208"/>
        <end position="227"/>
    </location>
</feature>
<keyword evidence="5 7" id="KW-0472">Membrane</keyword>
<evidence type="ECO:0000256" key="6">
    <source>
        <dbReference type="SAM" id="MobiDB-lite"/>
    </source>
</evidence>
<dbReference type="InterPro" id="IPR050638">
    <property type="entry name" value="AA-Vitamin_Transporters"/>
</dbReference>
<keyword evidence="10" id="KW-1185">Reference proteome</keyword>
<evidence type="ECO:0000256" key="3">
    <source>
        <dbReference type="ARBA" id="ARBA00022692"/>
    </source>
</evidence>
<comment type="similarity">
    <text evidence="2">Belongs to the EamA transporter family.</text>
</comment>